<dbReference type="EMBL" id="CP014501">
    <property type="protein sequence ID" value="ANB12984.1"/>
    <property type="molecule type" value="Genomic_DNA"/>
</dbReference>
<dbReference type="RefSeq" id="XP_018735461.1">
    <property type="nucleotide sequence ID" value="XM_018878126.1"/>
</dbReference>
<feature type="domain" description="POP1 C-terminal" evidence="7">
    <location>
        <begin position="763"/>
        <end position="815"/>
    </location>
</feature>
<sequence>MAPESSSKRDVSYAPNGHDRRKQKRAKLMQARSIIAQNTDDALVDGRLDVPSFIKSRQFEIERLESAMLSSKSSGKKRIFQSLPRVLRRRTASHNVKRVPKRMRERAAYEMQNDNDGLASTISPNEKKKLKLKRKAKQKEASKIMKSASQEMDAEVDVDEMDVDRELKDHELKASSVEPLGLEESIDDTIYNLAENKKQADIANANKTDKFFGIASDLTGINRLAIAPKGKPKFRSRQKDKVWLPTHVWHSKRCHMENIWQYSIPKTPTQKCYRATHRAAAFAGPKAGTLAWDKSYFATFIIESALQDLLLDILRRLAGKMTPYNPDITQSRFTNGYRCWEGTLYDSDKPIGPGLIYFNRPGLDDQGETHRPSFLVRVHPSIAPATIDLLTRLKNEYDIGGGNLTFYDCRYSIGSIELLGPQSTNALISILRCADHNSKVSKLWRSLAGLANPSSLPENAVLSFAVHDPRLFYPPHKPQLTKASKSSEDPLADLLGNWPYEDVTKTSSLFSIQGRERSVTNQLTLKELYKRKAGNEPGKHLSPQTNDPRIPIILMRQKTKDGWTLLAPWGWILPIWFCLMHFPEVQVSGYTQEHQISYEHGRAHFPDDFPDTDVGNVVNLVKGKEAFAKWNGRPPAKRVAFDKIKTGNTGLGEHGNPFLCDWKFLAAVQNKSDSPDNDQPTSVAGNDSLLVDDETVERCVTTSGESHLLPITTVHIKYIQRGSPHDRARIYRIPAKSVWEFVVNAINNKQQVDLKQSLPCPSCDDLIGYITTGDFNLASGCGTGIGGILDTHAKKSSNYCLVRNVGTSTVRLARWVKI</sequence>
<dbReference type="PANTHER" id="PTHR22731">
    <property type="entry name" value="RIBONUCLEASES P/MRP PROTEIN SUBUNIT POP1"/>
    <property type="match status" value="1"/>
</dbReference>
<dbReference type="OrthoDB" id="442863at2759"/>
<dbReference type="InterPro" id="IPR055079">
    <property type="entry name" value="POP1_C"/>
</dbReference>
<reference evidence="8 9" key="1">
    <citation type="submission" date="2016-02" db="EMBL/GenBank/DDBJ databases">
        <title>Complete genome sequence and transcriptome regulation of the pentose utilising yeast Sugiyamaella lignohabitans.</title>
        <authorList>
            <person name="Bellasio M."/>
            <person name="Peymann A."/>
            <person name="Valli M."/>
            <person name="Sipitzky M."/>
            <person name="Graf A."/>
            <person name="Sauer M."/>
            <person name="Marx H."/>
            <person name="Mattanovich D."/>
        </authorList>
    </citation>
    <scope>NUCLEOTIDE SEQUENCE [LARGE SCALE GENOMIC DNA]</scope>
    <source>
        <strain evidence="8 9">CBS 10342</strain>
    </source>
</reference>
<evidence type="ECO:0000256" key="3">
    <source>
        <dbReference type="ARBA" id="ARBA00023242"/>
    </source>
</evidence>
<feature type="domain" description="POPLD" evidence="6">
    <location>
        <begin position="562"/>
        <end position="662"/>
    </location>
</feature>
<keyword evidence="2" id="KW-0819">tRNA processing</keyword>
<dbReference type="Pfam" id="PF08170">
    <property type="entry name" value="POPLD"/>
    <property type="match status" value="1"/>
</dbReference>
<evidence type="ECO:0000259" key="6">
    <source>
        <dbReference type="Pfam" id="PF08170"/>
    </source>
</evidence>
<dbReference type="KEGG" id="slb:AWJ20_1262"/>
<dbReference type="Proteomes" id="UP000189580">
    <property type="component" value="Chromosome a"/>
</dbReference>
<feature type="region of interest" description="Disordered" evidence="4">
    <location>
        <begin position="1"/>
        <end position="25"/>
    </location>
</feature>
<feature type="compositionally biased region" description="Basic and acidic residues" evidence="4">
    <location>
        <begin position="1"/>
        <end position="11"/>
    </location>
</feature>
<dbReference type="Pfam" id="PF06978">
    <property type="entry name" value="POP1_N"/>
    <property type="match status" value="1"/>
</dbReference>
<dbReference type="InterPro" id="IPR009723">
    <property type="entry name" value="Pop1_N"/>
</dbReference>
<feature type="domain" description="Pop1 N-terminal" evidence="5">
    <location>
        <begin position="53"/>
        <end position="304"/>
    </location>
</feature>
<dbReference type="InterPro" id="IPR012590">
    <property type="entry name" value="POPLD_dom"/>
</dbReference>
<proteinExistence type="predicted"/>
<accession>A0A167DJK4</accession>
<keyword evidence="3" id="KW-0539">Nucleus</keyword>
<evidence type="ECO:0000256" key="1">
    <source>
        <dbReference type="ARBA" id="ARBA00004123"/>
    </source>
</evidence>
<evidence type="ECO:0000313" key="9">
    <source>
        <dbReference type="Proteomes" id="UP000189580"/>
    </source>
</evidence>
<evidence type="ECO:0000259" key="7">
    <source>
        <dbReference type="Pfam" id="PF22770"/>
    </source>
</evidence>
<dbReference type="PANTHER" id="PTHR22731:SF3">
    <property type="entry name" value="RIBONUCLEASES P_MRP PROTEIN SUBUNIT POP1"/>
    <property type="match status" value="1"/>
</dbReference>
<dbReference type="InterPro" id="IPR039182">
    <property type="entry name" value="Pop1"/>
</dbReference>
<dbReference type="GO" id="GO:0000172">
    <property type="term" value="C:ribonuclease MRP complex"/>
    <property type="evidence" value="ECO:0007669"/>
    <property type="project" value="InterPro"/>
</dbReference>
<comment type="subcellular location">
    <subcellularLocation>
        <location evidence="1">Nucleus</location>
    </subcellularLocation>
</comment>
<dbReference type="GO" id="GO:0001682">
    <property type="term" value="P:tRNA 5'-leader removal"/>
    <property type="evidence" value="ECO:0007669"/>
    <property type="project" value="InterPro"/>
</dbReference>
<evidence type="ECO:0000313" key="8">
    <source>
        <dbReference type="EMBL" id="ANB12984.1"/>
    </source>
</evidence>
<protein>
    <submittedName>
        <fullName evidence="8">Pop1p</fullName>
    </submittedName>
</protein>
<dbReference type="Pfam" id="PF22770">
    <property type="entry name" value="POP1_C"/>
    <property type="match status" value="1"/>
</dbReference>
<dbReference type="AlphaFoldDB" id="A0A167DJK4"/>
<dbReference type="GeneID" id="30033045"/>
<gene>
    <name evidence="8" type="primary">POP1</name>
    <name evidence="8" type="ORF">AWJ20_1262</name>
</gene>
<organism evidence="8 9">
    <name type="scientific">Sugiyamaella lignohabitans</name>
    <dbReference type="NCBI Taxonomy" id="796027"/>
    <lineage>
        <taxon>Eukaryota</taxon>
        <taxon>Fungi</taxon>
        <taxon>Dikarya</taxon>
        <taxon>Ascomycota</taxon>
        <taxon>Saccharomycotina</taxon>
        <taxon>Dipodascomycetes</taxon>
        <taxon>Dipodascales</taxon>
        <taxon>Trichomonascaceae</taxon>
        <taxon>Sugiyamaella</taxon>
    </lineage>
</organism>
<keyword evidence="9" id="KW-1185">Reference proteome</keyword>
<dbReference type="GO" id="GO:0005655">
    <property type="term" value="C:nucleolar ribonuclease P complex"/>
    <property type="evidence" value="ECO:0007669"/>
    <property type="project" value="InterPro"/>
</dbReference>
<evidence type="ECO:0000256" key="4">
    <source>
        <dbReference type="SAM" id="MobiDB-lite"/>
    </source>
</evidence>
<evidence type="ECO:0000256" key="2">
    <source>
        <dbReference type="ARBA" id="ARBA00022694"/>
    </source>
</evidence>
<name>A0A167DJK4_9ASCO</name>
<evidence type="ECO:0000259" key="5">
    <source>
        <dbReference type="Pfam" id="PF06978"/>
    </source>
</evidence>